<dbReference type="Pfam" id="PF17035">
    <property type="entry name" value="BET"/>
    <property type="match status" value="1"/>
</dbReference>
<feature type="compositionally biased region" description="Low complexity" evidence="3">
    <location>
        <begin position="312"/>
        <end position="325"/>
    </location>
</feature>
<dbReference type="AlphaFoldDB" id="A0A3N4LZ10"/>
<evidence type="ECO:0000259" key="4">
    <source>
        <dbReference type="PROSITE" id="PS50014"/>
    </source>
</evidence>
<proteinExistence type="predicted"/>
<dbReference type="GO" id="GO:0000785">
    <property type="term" value="C:chromatin"/>
    <property type="evidence" value="ECO:0007669"/>
    <property type="project" value="TreeGrafter"/>
</dbReference>
<dbReference type="EMBL" id="ML121530">
    <property type="protein sequence ID" value="RPB28107.1"/>
    <property type="molecule type" value="Genomic_DNA"/>
</dbReference>
<dbReference type="PROSITE" id="PS00633">
    <property type="entry name" value="BROMODOMAIN_1"/>
    <property type="match status" value="2"/>
</dbReference>
<feature type="region of interest" description="Disordered" evidence="3">
    <location>
        <begin position="544"/>
        <end position="587"/>
    </location>
</feature>
<feature type="compositionally biased region" description="Acidic residues" evidence="3">
    <location>
        <begin position="728"/>
        <end position="750"/>
    </location>
</feature>
<dbReference type="PROSITE" id="PS50014">
    <property type="entry name" value="BROMODOMAIN_2"/>
    <property type="match status" value="2"/>
</dbReference>
<dbReference type="InterPro" id="IPR050935">
    <property type="entry name" value="Bromo_chromatin_reader"/>
</dbReference>
<dbReference type="PRINTS" id="PR00503">
    <property type="entry name" value="BROMODOMAIN"/>
</dbReference>
<feature type="region of interest" description="Disordered" evidence="3">
    <location>
        <begin position="1"/>
        <end position="192"/>
    </location>
</feature>
<feature type="domain" description="Bromo" evidence="4">
    <location>
        <begin position="205"/>
        <end position="277"/>
    </location>
</feature>
<dbReference type="InterPro" id="IPR001487">
    <property type="entry name" value="Bromodomain"/>
</dbReference>
<feature type="compositionally biased region" description="Polar residues" evidence="3">
    <location>
        <begin position="1"/>
        <end position="20"/>
    </location>
</feature>
<feature type="compositionally biased region" description="Pro residues" evidence="3">
    <location>
        <begin position="673"/>
        <end position="683"/>
    </location>
</feature>
<dbReference type="OrthoDB" id="784962at2759"/>
<evidence type="ECO:0000259" key="5">
    <source>
        <dbReference type="PROSITE" id="PS51525"/>
    </source>
</evidence>
<feature type="region of interest" description="Disordered" evidence="3">
    <location>
        <begin position="664"/>
        <end position="750"/>
    </location>
</feature>
<dbReference type="Gene3D" id="1.20.1270.220">
    <property type="match status" value="1"/>
</dbReference>
<dbReference type="PANTHER" id="PTHR22880:SF225">
    <property type="entry name" value="BROMODOMAIN-CONTAINING PROTEIN BET-1-RELATED"/>
    <property type="match status" value="1"/>
</dbReference>
<evidence type="ECO:0000256" key="3">
    <source>
        <dbReference type="SAM" id="MobiDB-lite"/>
    </source>
</evidence>
<feature type="compositionally biased region" description="Pro residues" evidence="3">
    <location>
        <begin position="39"/>
        <end position="48"/>
    </location>
</feature>
<feature type="domain" description="NET" evidence="5">
    <location>
        <begin position="586"/>
        <end position="666"/>
    </location>
</feature>
<feature type="region of interest" description="Disordered" evidence="3">
    <location>
        <begin position="499"/>
        <end position="526"/>
    </location>
</feature>
<accession>A0A3N4LZ10</accession>
<dbReference type="FunCoup" id="A0A3N4LZ10">
    <property type="interactions" value="573"/>
</dbReference>
<dbReference type="PANTHER" id="PTHR22880">
    <property type="entry name" value="FALZ-RELATED BROMODOMAIN-CONTAINING PROTEINS"/>
    <property type="match status" value="1"/>
</dbReference>
<gene>
    <name evidence="6" type="ORF">L211DRAFT_778796</name>
</gene>
<feature type="non-terminal residue" evidence="6">
    <location>
        <position position="1"/>
    </location>
</feature>
<evidence type="ECO:0000256" key="2">
    <source>
        <dbReference type="PROSITE-ProRule" id="PRU00035"/>
    </source>
</evidence>
<dbReference type="Gene3D" id="1.20.920.10">
    <property type="entry name" value="Bromodomain-like"/>
    <property type="match status" value="2"/>
</dbReference>
<dbReference type="InterPro" id="IPR038336">
    <property type="entry name" value="NET_sf"/>
</dbReference>
<dbReference type="InterPro" id="IPR036427">
    <property type="entry name" value="Bromodomain-like_sf"/>
</dbReference>
<feature type="compositionally biased region" description="Basic and acidic residues" evidence="3">
    <location>
        <begin position="161"/>
        <end position="177"/>
    </location>
</feature>
<dbReference type="Proteomes" id="UP000267821">
    <property type="component" value="Unassembled WGS sequence"/>
</dbReference>
<dbReference type="STRING" id="1051890.A0A3N4LZ10"/>
<dbReference type="GO" id="GO:0006355">
    <property type="term" value="P:regulation of DNA-templated transcription"/>
    <property type="evidence" value="ECO:0007669"/>
    <property type="project" value="TreeGrafter"/>
</dbReference>
<protein>
    <submittedName>
        <fullName evidence="6">Bromodomain-containing protein</fullName>
    </submittedName>
</protein>
<keyword evidence="7" id="KW-1185">Reference proteome</keyword>
<dbReference type="Pfam" id="PF00439">
    <property type="entry name" value="Bromodomain"/>
    <property type="match status" value="2"/>
</dbReference>
<feature type="region of interest" description="Disordered" evidence="3">
    <location>
        <begin position="293"/>
        <end position="383"/>
    </location>
</feature>
<feature type="compositionally biased region" description="Polar residues" evidence="3">
    <location>
        <begin position="105"/>
        <end position="119"/>
    </location>
</feature>
<dbReference type="SMART" id="SM00297">
    <property type="entry name" value="BROMO"/>
    <property type="match status" value="2"/>
</dbReference>
<evidence type="ECO:0000313" key="7">
    <source>
        <dbReference type="Proteomes" id="UP000267821"/>
    </source>
</evidence>
<sequence>TTKQVDSSATQNPATLSSSSNEKDNVDSVNGNPKGVNAPPSPPIPTPPLHISVDRAQDLSDLHITSPTPGAQTKGVPNLGSSPQPDEETISPGTKMDMDDDPISPLTSAPRSTTGSGANPTPEATKPQRPTGSTDHEMVDAPASLVKTGREREEEDDEESQERPSKRAKTDELEDKPLMSQASTSTGPMPKVQAKHALQIIRTIRRTKDAGPFLVPVDPVKLAIPTYFDYVKTPMDLSTMEKKLQTDQYATVEDFAKDFKLIISNCLTFNGVEHKISDMARGIEATFERQMKNMPAPDQPEPPEKKSHKKAATSPAAPKSAAVKSKATKAPRREAKTTQSQTFALDPSGMPTIRRESVQSDGRPKREIHPPPPRDLPYSDVKPRRKKTAAELKFCDQVMKELQKKQHEAYAYPFYTPVDPVALNIPDYFRIIKKPMDFSTMQNKLKTNQYDNANEFEADMRLMLSNCYKFNPNGTAVNAMGKKLEEVFNKKWAEKTAFIQSQSGSRSPVSASPPPDEEGEMSGEEDPQMEILQKQLEVMQKQLEAMKGKKKSPPAQAQGGKKGKAGGSAGGRKGSISQSASQRKKAIKKVEEVPLLSMEEKTELSQRINLLSPNKMLYATKLIQDNLPNLSGDDEIELDIDDLPPEILYKLHKYVTKHAPLAPQNTEYGYSAPPAPAAVPKPKAAPRPKKNKPMSATEQEAKIKDLNAKLAVFENPQNANQSTSEAVEAQEEEESSSDDDESSNSESEEE</sequence>
<feature type="compositionally biased region" description="Basic and acidic residues" evidence="3">
    <location>
        <begin position="353"/>
        <end position="369"/>
    </location>
</feature>
<feature type="compositionally biased region" description="Basic and acidic residues" evidence="3">
    <location>
        <begin position="52"/>
        <end position="61"/>
    </location>
</feature>
<organism evidence="6 7">
    <name type="scientific">Terfezia boudieri ATCC MYA-4762</name>
    <dbReference type="NCBI Taxonomy" id="1051890"/>
    <lineage>
        <taxon>Eukaryota</taxon>
        <taxon>Fungi</taxon>
        <taxon>Dikarya</taxon>
        <taxon>Ascomycota</taxon>
        <taxon>Pezizomycotina</taxon>
        <taxon>Pezizomycetes</taxon>
        <taxon>Pezizales</taxon>
        <taxon>Pezizaceae</taxon>
        <taxon>Terfezia</taxon>
    </lineage>
</organism>
<name>A0A3N4LZ10_9PEZI</name>
<dbReference type="CDD" id="cd05499">
    <property type="entry name" value="Bromo_BDF1_2_II"/>
    <property type="match status" value="1"/>
</dbReference>
<dbReference type="GO" id="GO:0005634">
    <property type="term" value="C:nucleus"/>
    <property type="evidence" value="ECO:0007669"/>
    <property type="project" value="TreeGrafter"/>
</dbReference>
<reference evidence="6 7" key="1">
    <citation type="journal article" date="2018" name="Nat. Ecol. Evol.">
        <title>Pezizomycetes genomes reveal the molecular basis of ectomycorrhizal truffle lifestyle.</title>
        <authorList>
            <person name="Murat C."/>
            <person name="Payen T."/>
            <person name="Noel B."/>
            <person name="Kuo A."/>
            <person name="Morin E."/>
            <person name="Chen J."/>
            <person name="Kohler A."/>
            <person name="Krizsan K."/>
            <person name="Balestrini R."/>
            <person name="Da Silva C."/>
            <person name="Montanini B."/>
            <person name="Hainaut M."/>
            <person name="Levati E."/>
            <person name="Barry K.W."/>
            <person name="Belfiori B."/>
            <person name="Cichocki N."/>
            <person name="Clum A."/>
            <person name="Dockter R.B."/>
            <person name="Fauchery L."/>
            <person name="Guy J."/>
            <person name="Iotti M."/>
            <person name="Le Tacon F."/>
            <person name="Lindquist E.A."/>
            <person name="Lipzen A."/>
            <person name="Malagnac F."/>
            <person name="Mello A."/>
            <person name="Molinier V."/>
            <person name="Miyauchi S."/>
            <person name="Poulain J."/>
            <person name="Riccioni C."/>
            <person name="Rubini A."/>
            <person name="Sitrit Y."/>
            <person name="Splivallo R."/>
            <person name="Traeger S."/>
            <person name="Wang M."/>
            <person name="Zifcakova L."/>
            <person name="Wipf D."/>
            <person name="Zambonelli A."/>
            <person name="Paolocci F."/>
            <person name="Nowrousian M."/>
            <person name="Ottonello S."/>
            <person name="Baldrian P."/>
            <person name="Spatafora J.W."/>
            <person name="Henrissat B."/>
            <person name="Nagy L.G."/>
            <person name="Aury J.M."/>
            <person name="Wincker P."/>
            <person name="Grigoriev I.V."/>
            <person name="Bonfante P."/>
            <person name="Martin F.M."/>
        </authorList>
    </citation>
    <scope>NUCLEOTIDE SEQUENCE [LARGE SCALE GENOMIC DNA]</scope>
    <source>
        <strain evidence="6 7">ATCC MYA-4762</strain>
    </source>
</reference>
<evidence type="ECO:0000256" key="1">
    <source>
        <dbReference type="ARBA" id="ARBA00023117"/>
    </source>
</evidence>
<feature type="domain" description="Bromo" evidence="4">
    <location>
        <begin position="406"/>
        <end position="478"/>
    </location>
</feature>
<evidence type="ECO:0000313" key="6">
    <source>
        <dbReference type="EMBL" id="RPB28107.1"/>
    </source>
</evidence>
<dbReference type="SUPFAM" id="SSF47370">
    <property type="entry name" value="Bromodomain"/>
    <property type="match status" value="2"/>
</dbReference>
<dbReference type="PROSITE" id="PS51525">
    <property type="entry name" value="NET"/>
    <property type="match status" value="1"/>
</dbReference>
<feature type="compositionally biased region" description="Acidic residues" evidence="3">
    <location>
        <begin position="515"/>
        <end position="526"/>
    </location>
</feature>
<dbReference type="InterPro" id="IPR018359">
    <property type="entry name" value="Bromodomain_CS"/>
</dbReference>
<keyword evidence="1 2" id="KW-0103">Bromodomain</keyword>
<dbReference type="InParanoid" id="A0A3N4LZ10"/>
<dbReference type="CDD" id="cd05500">
    <property type="entry name" value="Bromo_BDF1_2_I"/>
    <property type="match status" value="1"/>
</dbReference>
<feature type="compositionally biased region" description="Polar residues" evidence="3">
    <location>
        <begin position="499"/>
        <end position="510"/>
    </location>
</feature>
<dbReference type="GO" id="GO:0006338">
    <property type="term" value="P:chromatin remodeling"/>
    <property type="evidence" value="ECO:0007669"/>
    <property type="project" value="TreeGrafter"/>
</dbReference>
<dbReference type="InterPro" id="IPR027353">
    <property type="entry name" value="NET_dom"/>
</dbReference>